<evidence type="ECO:0000313" key="1">
    <source>
        <dbReference type="EMBL" id="MCF1597725.1"/>
    </source>
</evidence>
<dbReference type="RefSeq" id="WP_234766152.1">
    <property type="nucleotide sequence ID" value="NZ_JAKEIP010000164.1"/>
</dbReference>
<dbReference type="EMBL" id="JAKEIP010000164">
    <property type="protein sequence ID" value="MCF1597725.1"/>
    <property type="molecule type" value="Genomic_DNA"/>
</dbReference>
<gene>
    <name evidence="1" type="ORF">L0P92_29820</name>
</gene>
<organism evidence="1 2">
    <name type="scientific">Streptomyces muensis</name>
    <dbReference type="NCBI Taxonomy" id="1077944"/>
    <lineage>
        <taxon>Bacteria</taxon>
        <taxon>Bacillati</taxon>
        <taxon>Actinomycetota</taxon>
        <taxon>Actinomycetes</taxon>
        <taxon>Kitasatosporales</taxon>
        <taxon>Streptomycetaceae</taxon>
        <taxon>Streptomyces</taxon>
    </lineage>
</organism>
<dbReference type="AlphaFoldDB" id="A0A9X1Q4A5"/>
<comment type="caution">
    <text evidence="1">The sequence shown here is derived from an EMBL/GenBank/DDBJ whole genome shotgun (WGS) entry which is preliminary data.</text>
</comment>
<name>A0A9X1Q4A5_STRM4</name>
<sequence>MEDTMAHLDQRRAELLRRRLTGEDFTAIARELDYADAAEAAADFADALAATDPLEPLARHEADQRSLDELQYAIWDLATTGDLDAISTALAISDSRSRRLGLDAPARLESAGPAVDPAAVTAAELDELLALIEDPPI</sequence>
<evidence type="ECO:0000313" key="2">
    <source>
        <dbReference type="Proteomes" id="UP001139384"/>
    </source>
</evidence>
<reference evidence="1" key="1">
    <citation type="submission" date="2022-01" db="EMBL/GenBank/DDBJ databases">
        <title>Draft Genome Sequences of Seven Type Strains of the Genus Streptomyces.</title>
        <authorList>
            <person name="Aziz S."/>
            <person name="Coretto E."/>
            <person name="Chronakova A."/>
            <person name="Sproer C."/>
            <person name="Huber K."/>
            <person name="Nouioui I."/>
            <person name="Gross H."/>
        </authorList>
    </citation>
    <scope>NUCLEOTIDE SEQUENCE</scope>
    <source>
        <strain evidence="1">DSM 103493</strain>
    </source>
</reference>
<proteinExistence type="predicted"/>
<protein>
    <submittedName>
        <fullName evidence="1">Uncharacterized protein</fullName>
    </submittedName>
</protein>
<keyword evidence="2" id="KW-1185">Reference proteome</keyword>
<dbReference type="Proteomes" id="UP001139384">
    <property type="component" value="Unassembled WGS sequence"/>
</dbReference>
<accession>A0A9X1Q4A5</accession>